<dbReference type="Proteomes" id="UP000000709">
    <property type="component" value="Unassembled WGS sequence"/>
</dbReference>
<dbReference type="Pfam" id="PF11022">
    <property type="entry name" value="ATP19"/>
    <property type="match status" value="1"/>
</dbReference>
<dbReference type="eggNOG" id="ENOG502SE1Z">
    <property type="taxonomic scope" value="Eukaryota"/>
</dbReference>
<dbReference type="GeneID" id="18873583"/>
<proteinExistence type="predicted"/>
<dbReference type="OrthoDB" id="2094445at2759"/>
<dbReference type="AlphaFoldDB" id="G3AML6"/>
<dbReference type="HOGENOM" id="CLU_172736_2_0_1"/>
<evidence type="ECO:0000256" key="2">
    <source>
        <dbReference type="ARBA" id="ARBA00023128"/>
    </source>
</evidence>
<keyword evidence="4" id="KW-1133">Transmembrane helix</keyword>
<dbReference type="KEGG" id="spaa:SPAPADRAFT_60813"/>
<keyword evidence="2" id="KW-0496">Mitochondrion</keyword>
<organism evidence="6">
    <name type="scientific">Spathaspora passalidarum (strain NRRL Y-27907 / 11-Y1)</name>
    <dbReference type="NCBI Taxonomy" id="619300"/>
    <lineage>
        <taxon>Eukaryota</taxon>
        <taxon>Fungi</taxon>
        <taxon>Dikarya</taxon>
        <taxon>Ascomycota</taxon>
        <taxon>Saccharomycotina</taxon>
        <taxon>Pichiomycetes</taxon>
        <taxon>Debaryomycetaceae</taxon>
        <taxon>Spathaspora</taxon>
    </lineage>
</organism>
<dbReference type="GO" id="GO:0015986">
    <property type="term" value="P:proton motive force-driven ATP synthesis"/>
    <property type="evidence" value="ECO:0007669"/>
    <property type="project" value="TreeGrafter"/>
</dbReference>
<gene>
    <name evidence="5" type="ORF">SPAPADRAFT_60813</name>
</gene>
<dbReference type="PANTHER" id="PTHR28074">
    <property type="entry name" value="ATP SYNTHASE SUBUNIT K, MITOCHONDRIAL"/>
    <property type="match status" value="1"/>
</dbReference>
<evidence type="ECO:0000313" key="6">
    <source>
        <dbReference type="Proteomes" id="UP000000709"/>
    </source>
</evidence>
<evidence type="ECO:0000256" key="4">
    <source>
        <dbReference type="SAM" id="Phobius"/>
    </source>
</evidence>
<dbReference type="GO" id="GO:0031966">
    <property type="term" value="C:mitochondrial membrane"/>
    <property type="evidence" value="ECO:0007669"/>
    <property type="project" value="UniProtKB-SubCell"/>
</dbReference>
<dbReference type="InParanoid" id="G3AML6"/>
<dbReference type="PANTHER" id="PTHR28074:SF1">
    <property type="entry name" value="ATP SYNTHASE SUBUNIT K, MITOCHONDRIAL"/>
    <property type="match status" value="1"/>
</dbReference>
<evidence type="ECO:0000256" key="3">
    <source>
        <dbReference type="ARBA" id="ARBA00023136"/>
    </source>
</evidence>
<dbReference type="InterPro" id="IPR021278">
    <property type="entry name" value="ATP19"/>
</dbReference>
<accession>G3AML6</accession>
<evidence type="ECO:0000256" key="1">
    <source>
        <dbReference type="ARBA" id="ARBA00004325"/>
    </source>
</evidence>
<comment type="subcellular location">
    <subcellularLocation>
        <location evidence="1">Mitochondrion membrane</location>
    </subcellularLocation>
</comment>
<evidence type="ECO:0008006" key="7">
    <source>
        <dbReference type="Google" id="ProtNLM"/>
    </source>
</evidence>
<feature type="transmembrane region" description="Helical" evidence="4">
    <location>
        <begin position="12"/>
        <end position="34"/>
    </location>
</feature>
<sequence length="71" mass="7523">MGAAYTILGKQVPAHILSIATLSAVAAGTTWSLMGPKTEAKAAPVAPVSQSKEEDFDFEKIFNDLTKEEAK</sequence>
<keyword evidence="4" id="KW-0812">Transmembrane</keyword>
<name>G3AML6_SPAPN</name>
<keyword evidence="6" id="KW-1185">Reference proteome</keyword>
<dbReference type="FunCoup" id="G3AML6">
    <property type="interactions" value="58"/>
</dbReference>
<dbReference type="STRING" id="619300.G3AML6"/>
<keyword evidence="3 4" id="KW-0472">Membrane</keyword>
<reference evidence="5 6" key="1">
    <citation type="journal article" date="2011" name="Proc. Natl. Acad. Sci. U.S.A.">
        <title>Comparative genomics of xylose-fermenting fungi for enhanced biofuel production.</title>
        <authorList>
            <person name="Wohlbach D.J."/>
            <person name="Kuo A."/>
            <person name="Sato T.K."/>
            <person name="Potts K.M."/>
            <person name="Salamov A.A."/>
            <person name="LaButti K.M."/>
            <person name="Sun H."/>
            <person name="Clum A."/>
            <person name="Pangilinan J.L."/>
            <person name="Lindquist E.A."/>
            <person name="Lucas S."/>
            <person name="Lapidus A."/>
            <person name="Jin M."/>
            <person name="Gunawan C."/>
            <person name="Balan V."/>
            <person name="Dale B.E."/>
            <person name="Jeffries T.W."/>
            <person name="Zinkel R."/>
            <person name="Barry K.W."/>
            <person name="Grigoriev I.V."/>
            <person name="Gasch A.P."/>
        </authorList>
    </citation>
    <scope>NUCLEOTIDE SEQUENCE [LARGE SCALE GENOMIC DNA]</scope>
    <source>
        <strain evidence="6">NRRL Y-27907 / 11-Y1</strain>
    </source>
</reference>
<dbReference type="RefSeq" id="XP_007374975.1">
    <property type="nucleotide sequence ID" value="XM_007374913.1"/>
</dbReference>
<dbReference type="OMA" id="YTIFGKQ"/>
<protein>
    <recommendedName>
        <fullName evidence="7">ATP synthase subunit K, mitochondrial</fullName>
    </recommendedName>
</protein>
<evidence type="ECO:0000313" key="5">
    <source>
        <dbReference type="EMBL" id="EGW33460.1"/>
    </source>
</evidence>
<dbReference type="EMBL" id="GL996501">
    <property type="protein sequence ID" value="EGW33460.1"/>
    <property type="molecule type" value="Genomic_DNA"/>
</dbReference>